<organism evidence="1 2">
    <name type="scientific">Gryllotalpicola koreensis</name>
    <dbReference type="NCBI Taxonomy" id="993086"/>
    <lineage>
        <taxon>Bacteria</taxon>
        <taxon>Bacillati</taxon>
        <taxon>Actinomycetota</taxon>
        <taxon>Actinomycetes</taxon>
        <taxon>Micrococcales</taxon>
        <taxon>Microbacteriaceae</taxon>
        <taxon>Gryllotalpicola</taxon>
    </lineage>
</organism>
<protein>
    <submittedName>
        <fullName evidence="1">Uncharacterized protein</fullName>
    </submittedName>
</protein>
<keyword evidence="2" id="KW-1185">Reference proteome</keyword>
<proteinExistence type="predicted"/>
<comment type="caution">
    <text evidence="1">The sequence shown here is derived from an EMBL/GenBank/DDBJ whole genome shotgun (WGS) entry which is preliminary data.</text>
</comment>
<gene>
    <name evidence="1" type="ORF">GCM10022287_09740</name>
</gene>
<name>A0ABP7ZUW9_9MICO</name>
<evidence type="ECO:0000313" key="1">
    <source>
        <dbReference type="EMBL" id="GAA4170999.1"/>
    </source>
</evidence>
<reference evidence="2" key="1">
    <citation type="journal article" date="2019" name="Int. J. Syst. Evol. Microbiol.">
        <title>The Global Catalogue of Microorganisms (GCM) 10K type strain sequencing project: providing services to taxonomists for standard genome sequencing and annotation.</title>
        <authorList>
            <consortium name="The Broad Institute Genomics Platform"/>
            <consortium name="The Broad Institute Genome Sequencing Center for Infectious Disease"/>
            <person name="Wu L."/>
            <person name="Ma J."/>
        </authorList>
    </citation>
    <scope>NUCLEOTIDE SEQUENCE [LARGE SCALE GENOMIC DNA]</scope>
    <source>
        <strain evidence="2">JCM 17591</strain>
    </source>
</reference>
<accession>A0ABP7ZUW9</accession>
<dbReference type="EMBL" id="BAABBW010000001">
    <property type="protein sequence ID" value="GAA4170999.1"/>
    <property type="molecule type" value="Genomic_DNA"/>
</dbReference>
<sequence>MSEKNSIKDGFVSQFILPPLWQVIPLGEGTEAAVDALITEQYRGLPRDKYGREMRRLRQVVLDAVLEFADSGALEVIFPLGNYWGEPLSIAAVTAIGEPDEKVPPGLSDEDILKGLGVELGGELVDTDAGRALRQVEVPDRPEAAASPDGEDGPGVGPLRTISYYWQIPGGHGATFTMTSTISGPYDPELDPLVDAFAALNDAMAQAMTWRPELLVESEVRPEASTPVESLS</sequence>
<dbReference type="Proteomes" id="UP001501079">
    <property type="component" value="Unassembled WGS sequence"/>
</dbReference>
<evidence type="ECO:0000313" key="2">
    <source>
        <dbReference type="Proteomes" id="UP001501079"/>
    </source>
</evidence>
<dbReference type="RefSeq" id="WP_344752150.1">
    <property type="nucleotide sequence ID" value="NZ_BAABBW010000001.1"/>
</dbReference>